<dbReference type="InterPro" id="IPR016187">
    <property type="entry name" value="CTDL_fold"/>
</dbReference>
<dbReference type="InterPro" id="IPR016186">
    <property type="entry name" value="C-type_lectin-like/link_sf"/>
</dbReference>
<accession>A0A3P6S2S5</accession>
<name>A0A3P6S2S5_CYLGO</name>
<sequence length="108" mass="12156">MVFPTNFSTSETAISFSDEEIFVATLSMSGNTYTDSSDLTWIGLKQLNYPSSKDWTWTDGTKVDYLAWAPTQPDNAGGVEHCVQCLYFQLYTCGTKMRAFVCKKKSIH</sequence>
<dbReference type="Pfam" id="PF00059">
    <property type="entry name" value="Lectin_C"/>
    <property type="match status" value="1"/>
</dbReference>
<dbReference type="Proteomes" id="UP000271889">
    <property type="component" value="Unassembled WGS sequence"/>
</dbReference>
<protein>
    <recommendedName>
        <fullName evidence="1">C-type lectin domain-containing protein</fullName>
    </recommendedName>
</protein>
<proteinExistence type="predicted"/>
<evidence type="ECO:0000313" key="2">
    <source>
        <dbReference type="EMBL" id="VDK49471.1"/>
    </source>
</evidence>
<dbReference type="OrthoDB" id="5860166at2759"/>
<dbReference type="PROSITE" id="PS50041">
    <property type="entry name" value="C_TYPE_LECTIN_2"/>
    <property type="match status" value="1"/>
</dbReference>
<dbReference type="EMBL" id="UYRV01002906">
    <property type="protein sequence ID" value="VDK49471.1"/>
    <property type="molecule type" value="Genomic_DNA"/>
</dbReference>
<evidence type="ECO:0000259" key="1">
    <source>
        <dbReference type="PROSITE" id="PS50041"/>
    </source>
</evidence>
<feature type="domain" description="C-type lectin" evidence="1">
    <location>
        <begin position="12"/>
        <end position="83"/>
    </location>
</feature>
<reference evidence="2 3" key="1">
    <citation type="submission" date="2018-11" db="EMBL/GenBank/DDBJ databases">
        <authorList>
            <consortium name="Pathogen Informatics"/>
        </authorList>
    </citation>
    <scope>NUCLEOTIDE SEQUENCE [LARGE SCALE GENOMIC DNA]</scope>
</reference>
<organism evidence="2 3">
    <name type="scientific">Cylicostephanus goldi</name>
    <name type="common">Nematode worm</name>
    <dbReference type="NCBI Taxonomy" id="71465"/>
    <lineage>
        <taxon>Eukaryota</taxon>
        <taxon>Metazoa</taxon>
        <taxon>Ecdysozoa</taxon>
        <taxon>Nematoda</taxon>
        <taxon>Chromadorea</taxon>
        <taxon>Rhabditida</taxon>
        <taxon>Rhabditina</taxon>
        <taxon>Rhabditomorpha</taxon>
        <taxon>Strongyloidea</taxon>
        <taxon>Strongylidae</taxon>
        <taxon>Cylicostephanus</taxon>
    </lineage>
</organism>
<dbReference type="InterPro" id="IPR001304">
    <property type="entry name" value="C-type_lectin-like"/>
</dbReference>
<dbReference type="Gene3D" id="3.10.100.10">
    <property type="entry name" value="Mannose-Binding Protein A, subunit A"/>
    <property type="match status" value="1"/>
</dbReference>
<dbReference type="PANTHER" id="PTHR22803">
    <property type="entry name" value="MANNOSE, PHOSPHOLIPASE, LECTIN RECEPTOR RELATED"/>
    <property type="match status" value="1"/>
</dbReference>
<gene>
    <name evidence="2" type="ORF">CGOC_LOCUS1529</name>
</gene>
<dbReference type="SUPFAM" id="SSF56436">
    <property type="entry name" value="C-type lectin-like"/>
    <property type="match status" value="1"/>
</dbReference>
<keyword evidence="3" id="KW-1185">Reference proteome</keyword>
<dbReference type="AlphaFoldDB" id="A0A3P6S2S5"/>
<dbReference type="InterPro" id="IPR050111">
    <property type="entry name" value="C-type_lectin/snaclec_domain"/>
</dbReference>
<evidence type="ECO:0000313" key="3">
    <source>
        <dbReference type="Proteomes" id="UP000271889"/>
    </source>
</evidence>